<dbReference type="eggNOG" id="COG3110">
    <property type="taxonomic scope" value="Bacteria"/>
</dbReference>
<dbReference type="EMBL" id="JXXR01000029">
    <property type="protein sequence ID" value="KJY67118.1"/>
    <property type="molecule type" value="Genomic_DNA"/>
</dbReference>
<dbReference type="GeneID" id="93943842"/>
<dbReference type="Pfam" id="PF09829">
    <property type="entry name" value="DUF2057"/>
    <property type="match status" value="1"/>
</dbReference>
<comment type="similarity">
    <text evidence="1 3">Belongs to the UPF0319 family.</text>
</comment>
<feature type="signal peptide" evidence="3">
    <location>
        <begin position="1"/>
        <end position="21"/>
    </location>
</feature>
<protein>
    <recommendedName>
        <fullName evidence="3">UPF0319 protein F0238_02690</fullName>
    </recommendedName>
</protein>
<dbReference type="InterPro" id="IPR018635">
    <property type="entry name" value="UPF0319"/>
</dbReference>
<reference evidence="5 6" key="2">
    <citation type="submission" date="2019-09" db="EMBL/GenBank/DDBJ databases">
        <title>Draft genome sequencing and comparative genomics of hatchery-associated Vibrios.</title>
        <authorList>
            <person name="Kehlet-Delgado H."/>
            <person name="Mueller R.S."/>
        </authorList>
    </citation>
    <scope>NUCLEOTIDE SEQUENCE [LARGE SCALE GENOMIC DNA]</scope>
    <source>
        <strain evidence="5 6">09-121-3</strain>
    </source>
</reference>
<evidence type="ECO:0000313" key="5">
    <source>
        <dbReference type="EMBL" id="NOJ21631.1"/>
    </source>
</evidence>
<dbReference type="Proteomes" id="UP000576645">
    <property type="component" value="Unassembled WGS sequence"/>
</dbReference>
<evidence type="ECO:0000256" key="3">
    <source>
        <dbReference type="HAMAP-Rule" id="MF_00789"/>
    </source>
</evidence>
<name>A0A097B021_9VIBR</name>
<accession>A0A097B021</accession>
<dbReference type="EMBL" id="VTXP01000001">
    <property type="protein sequence ID" value="NOJ21631.1"/>
    <property type="molecule type" value="Genomic_DNA"/>
</dbReference>
<sequence length="217" mass="23763" precursor="true">MKIKTTLLAAVALSISGMAAAEVTITVPDTVDVLVANDAKPELSGGFFSANKTLTLPDGENQILFRYQPYFTQGNDRIILESDPIIATFDTNDTELTFDMPKYRDQHEAEKKIKNVDWQLTTASGSALAVTQDKLVKDGMQIGRNFQIELADYNRRGGVAAVSAAAIGATVQPVTLPAKVTKEGVKGDSTAEEMLHFWYNKADAETQARFKQFLLEK</sequence>
<evidence type="ECO:0000313" key="6">
    <source>
        <dbReference type="Proteomes" id="UP000576645"/>
    </source>
</evidence>
<dbReference type="PANTHER" id="PTHR38108">
    <property type="entry name" value="UPF0319 PROTEIN YCCT"/>
    <property type="match status" value="1"/>
</dbReference>
<dbReference type="HAMAP" id="MF_00789">
    <property type="entry name" value="UPF0319"/>
    <property type="match status" value="1"/>
</dbReference>
<dbReference type="KEGG" id="vct:JV59_24020"/>
<gene>
    <name evidence="5" type="ORF">F0238_02690</name>
    <name evidence="4" type="ORF">TW71_23370</name>
</gene>
<evidence type="ECO:0000256" key="1">
    <source>
        <dbReference type="ARBA" id="ARBA00008490"/>
    </source>
</evidence>
<dbReference type="OrthoDB" id="7058190at2"/>
<feature type="chain" id="PRO_5011797741" description="UPF0319 protein F0238_02690" evidence="3">
    <location>
        <begin position="22"/>
        <end position="217"/>
    </location>
</feature>
<evidence type="ECO:0000256" key="2">
    <source>
        <dbReference type="ARBA" id="ARBA00022729"/>
    </source>
</evidence>
<keyword evidence="2 3" id="KW-0732">Signal</keyword>
<dbReference type="AlphaFoldDB" id="A0A097B021"/>
<dbReference type="NCBIfam" id="NF003383">
    <property type="entry name" value="PRK04517.1"/>
    <property type="match status" value="1"/>
</dbReference>
<evidence type="ECO:0000313" key="4">
    <source>
        <dbReference type="EMBL" id="KJY67118.1"/>
    </source>
</evidence>
<comment type="caution">
    <text evidence="4">The sequence shown here is derived from an EMBL/GenBank/DDBJ whole genome shotgun (WGS) entry which is preliminary data.</text>
</comment>
<dbReference type="PANTHER" id="PTHR38108:SF1">
    <property type="entry name" value="UPF0319 PROTEIN YCCT"/>
    <property type="match status" value="1"/>
</dbReference>
<dbReference type="RefSeq" id="WP_038157203.1">
    <property type="nucleotide sequence ID" value="NZ_CM004383.1"/>
</dbReference>
<reference evidence="4" key="1">
    <citation type="journal article" date="2015" name="BMC Genomics">
        <title>Genome mining reveals unlocked bioactive potential of marine Gram-negative bacteria.</title>
        <authorList>
            <person name="Machado H."/>
            <person name="Sonnenschein E.C."/>
            <person name="Melchiorsen J."/>
            <person name="Gram L."/>
        </authorList>
    </citation>
    <scope>NUCLEOTIDE SEQUENCE</scope>
    <source>
        <strain evidence="4">S2052</strain>
    </source>
</reference>
<proteinExistence type="inferred from homology"/>
<organism evidence="4">
    <name type="scientific">Vibrio coralliilyticus</name>
    <dbReference type="NCBI Taxonomy" id="190893"/>
    <lineage>
        <taxon>Bacteria</taxon>
        <taxon>Pseudomonadati</taxon>
        <taxon>Pseudomonadota</taxon>
        <taxon>Gammaproteobacteria</taxon>
        <taxon>Vibrionales</taxon>
        <taxon>Vibrionaceae</taxon>
        <taxon>Vibrio</taxon>
    </lineage>
</organism>